<reference evidence="5 6" key="1">
    <citation type="journal article" date="2020" name="Sci. Rep.">
        <title>A novel cyanobacterial geosmin producer, revising GeoA distribution and dispersion patterns in Bacteria.</title>
        <authorList>
            <person name="Churro C."/>
            <person name="Semedo-Aguiar A.P."/>
            <person name="Silva A.D."/>
            <person name="Pereira-Leal J.B."/>
            <person name="Leite R.B."/>
        </authorList>
    </citation>
    <scope>NUCLEOTIDE SEQUENCE [LARGE SCALE GENOMIC DNA]</scope>
    <source>
        <strain evidence="5 6">IPMA8</strain>
    </source>
</reference>
<keyword evidence="1" id="KW-0645">Protease</keyword>
<feature type="compositionally biased region" description="Low complexity" evidence="4">
    <location>
        <begin position="1"/>
        <end position="18"/>
    </location>
</feature>
<evidence type="ECO:0000256" key="1">
    <source>
        <dbReference type="ARBA" id="ARBA00022670"/>
    </source>
</evidence>
<evidence type="ECO:0000256" key="2">
    <source>
        <dbReference type="ARBA" id="ARBA00022801"/>
    </source>
</evidence>
<evidence type="ECO:0000256" key="3">
    <source>
        <dbReference type="ARBA" id="ARBA00022825"/>
    </source>
</evidence>
<sequence length="184" mass="18917">MAGHTSGAGSSVSGTSYSDPQGAASKERYVYGVLALLEQEENNLTKIVERTDKITITANLSTKTASIDLILNVVATNATNGSTSYTASHYLTGSTFTSGTGGDSSAPNLAQAAMEGVVALKLLELDPTRRLNPSSDKTVITRCTHTLAASGGSNATFSALLEFPIEVISLPGGGSVIEGKVFLT</sequence>
<dbReference type="EMBL" id="SRRZ01000211">
    <property type="protein sequence ID" value="NQE38363.1"/>
    <property type="molecule type" value="Genomic_DNA"/>
</dbReference>
<proteinExistence type="predicted"/>
<evidence type="ECO:0000256" key="4">
    <source>
        <dbReference type="SAM" id="MobiDB-lite"/>
    </source>
</evidence>
<evidence type="ECO:0000313" key="5">
    <source>
        <dbReference type="EMBL" id="NQE38363.1"/>
    </source>
</evidence>
<dbReference type="InterPro" id="IPR023828">
    <property type="entry name" value="Peptidase_S8_Ser-AS"/>
</dbReference>
<comment type="caution">
    <text evidence="5">The sequence shown here is derived from an EMBL/GenBank/DDBJ whole genome shotgun (WGS) entry which is preliminary data.</text>
</comment>
<protein>
    <submittedName>
        <fullName evidence="5">Uncharacterized protein</fullName>
    </submittedName>
</protein>
<dbReference type="Proteomes" id="UP000702425">
    <property type="component" value="Unassembled WGS sequence"/>
</dbReference>
<accession>A0ABX2D721</accession>
<keyword evidence="3" id="KW-0720">Serine protease</keyword>
<dbReference type="PROSITE" id="PS00138">
    <property type="entry name" value="SUBTILASE_SER"/>
    <property type="match status" value="1"/>
</dbReference>
<name>A0ABX2D721_9CYAN</name>
<organism evidence="5 6">
    <name type="scientific">Microcoleus asticus IPMA8</name>
    <dbReference type="NCBI Taxonomy" id="2563858"/>
    <lineage>
        <taxon>Bacteria</taxon>
        <taxon>Bacillati</taxon>
        <taxon>Cyanobacteriota</taxon>
        <taxon>Cyanophyceae</taxon>
        <taxon>Oscillatoriophycideae</taxon>
        <taxon>Oscillatoriales</taxon>
        <taxon>Microcoleaceae</taxon>
        <taxon>Microcoleus</taxon>
        <taxon>Microcoleus asticus</taxon>
    </lineage>
</organism>
<gene>
    <name evidence="5" type="ORF">E5S67_06148</name>
</gene>
<keyword evidence="6" id="KW-1185">Reference proteome</keyword>
<dbReference type="RefSeq" id="WP_172193024.1">
    <property type="nucleotide sequence ID" value="NZ_CAWPPK010000126.1"/>
</dbReference>
<keyword evidence="2" id="KW-0378">Hydrolase</keyword>
<evidence type="ECO:0000313" key="6">
    <source>
        <dbReference type="Proteomes" id="UP000702425"/>
    </source>
</evidence>
<feature type="region of interest" description="Disordered" evidence="4">
    <location>
        <begin position="1"/>
        <end position="22"/>
    </location>
</feature>